<evidence type="ECO:0000313" key="1">
    <source>
        <dbReference type="EMBL" id="KAL0302199.1"/>
    </source>
</evidence>
<dbReference type="EMBL" id="JACGWK010000301">
    <property type="protein sequence ID" value="KAL0302199.1"/>
    <property type="molecule type" value="Genomic_DNA"/>
</dbReference>
<accession>A0AAW2K723</accession>
<comment type="caution">
    <text evidence="1">The sequence shown here is derived from an EMBL/GenBank/DDBJ whole genome shotgun (WGS) entry which is preliminary data.</text>
</comment>
<reference evidence="1" key="1">
    <citation type="submission" date="2020-06" db="EMBL/GenBank/DDBJ databases">
        <authorList>
            <person name="Li T."/>
            <person name="Hu X."/>
            <person name="Zhang T."/>
            <person name="Song X."/>
            <person name="Zhang H."/>
            <person name="Dai N."/>
            <person name="Sheng W."/>
            <person name="Hou X."/>
            <person name="Wei L."/>
        </authorList>
    </citation>
    <scope>NUCLEOTIDE SEQUENCE</scope>
    <source>
        <strain evidence="1">G01</strain>
        <tissue evidence="1">Leaf</tissue>
    </source>
</reference>
<evidence type="ECO:0008006" key="2">
    <source>
        <dbReference type="Google" id="ProtNLM"/>
    </source>
</evidence>
<gene>
    <name evidence="1" type="ORF">Sangu_3113700</name>
</gene>
<name>A0AAW2K723_9LAMI</name>
<protein>
    <recommendedName>
        <fullName evidence="2">Retrotransposon gag domain-containing protein</fullName>
    </recommendedName>
</protein>
<dbReference type="AlphaFoldDB" id="A0AAW2K723"/>
<reference evidence="1" key="2">
    <citation type="journal article" date="2024" name="Plant">
        <title>Genomic evolution and insights into agronomic trait innovations of Sesamum species.</title>
        <authorList>
            <person name="Miao H."/>
            <person name="Wang L."/>
            <person name="Qu L."/>
            <person name="Liu H."/>
            <person name="Sun Y."/>
            <person name="Le M."/>
            <person name="Wang Q."/>
            <person name="Wei S."/>
            <person name="Zheng Y."/>
            <person name="Lin W."/>
            <person name="Duan Y."/>
            <person name="Cao H."/>
            <person name="Xiong S."/>
            <person name="Wang X."/>
            <person name="Wei L."/>
            <person name="Li C."/>
            <person name="Ma Q."/>
            <person name="Ju M."/>
            <person name="Zhao R."/>
            <person name="Li G."/>
            <person name="Mu C."/>
            <person name="Tian Q."/>
            <person name="Mei H."/>
            <person name="Zhang T."/>
            <person name="Gao T."/>
            <person name="Zhang H."/>
        </authorList>
    </citation>
    <scope>NUCLEOTIDE SEQUENCE</scope>
    <source>
        <strain evidence="1">G01</strain>
    </source>
</reference>
<sequence>MSNVKVPNPKPFGGARSAKELENFLWNMETYFQVARILEADKVSITSIYLTGDVKLWWYTRLSDDASAN</sequence>
<organism evidence="1">
    <name type="scientific">Sesamum angustifolium</name>
    <dbReference type="NCBI Taxonomy" id="2727405"/>
    <lineage>
        <taxon>Eukaryota</taxon>
        <taxon>Viridiplantae</taxon>
        <taxon>Streptophyta</taxon>
        <taxon>Embryophyta</taxon>
        <taxon>Tracheophyta</taxon>
        <taxon>Spermatophyta</taxon>
        <taxon>Magnoliopsida</taxon>
        <taxon>eudicotyledons</taxon>
        <taxon>Gunneridae</taxon>
        <taxon>Pentapetalae</taxon>
        <taxon>asterids</taxon>
        <taxon>lamiids</taxon>
        <taxon>Lamiales</taxon>
        <taxon>Pedaliaceae</taxon>
        <taxon>Sesamum</taxon>
    </lineage>
</organism>
<proteinExistence type="predicted"/>